<evidence type="ECO:0000313" key="2">
    <source>
        <dbReference type="Proteomes" id="UP001139887"/>
    </source>
</evidence>
<organism evidence="1 2">
    <name type="scientific">Coemansia brasiliensis</name>
    <dbReference type="NCBI Taxonomy" id="2650707"/>
    <lineage>
        <taxon>Eukaryota</taxon>
        <taxon>Fungi</taxon>
        <taxon>Fungi incertae sedis</taxon>
        <taxon>Zoopagomycota</taxon>
        <taxon>Kickxellomycotina</taxon>
        <taxon>Kickxellomycetes</taxon>
        <taxon>Kickxellales</taxon>
        <taxon>Kickxellaceae</taxon>
        <taxon>Coemansia</taxon>
    </lineage>
</organism>
<reference evidence="1" key="1">
    <citation type="submission" date="2022-07" db="EMBL/GenBank/DDBJ databases">
        <title>Phylogenomic reconstructions and comparative analyses of Kickxellomycotina fungi.</title>
        <authorList>
            <person name="Reynolds N.K."/>
            <person name="Stajich J.E."/>
            <person name="Barry K."/>
            <person name="Grigoriev I.V."/>
            <person name="Crous P."/>
            <person name="Smith M.E."/>
        </authorList>
    </citation>
    <scope>NUCLEOTIDE SEQUENCE</scope>
    <source>
        <strain evidence="1">NRRL 1566</strain>
    </source>
</reference>
<accession>A0A9W8LXC2</accession>
<feature type="non-terminal residue" evidence="1">
    <location>
        <position position="86"/>
    </location>
</feature>
<evidence type="ECO:0000313" key="1">
    <source>
        <dbReference type="EMBL" id="KAJ2845611.1"/>
    </source>
</evidence>
<dbReference type="OrthoDB" id="5584477at2759"/>
<comment type="caution">
    <text evidence="1">The sequence shown here is derived from an EMBL/GenBank/DDBJ whole genome shotgun (WGS) entry which is preliminary data.</text>
</comment>
<gene>
    <name evidence="1" type="ORF">IWW36_004710</name>
</gene>
<dbReference type="Proteomes" id="UP001139887">
    <property type="component" value="Unassembled WGS sequence"/>
</dbReference>
<name>A0A9W8LXC2_9FUNG</name>
<dbReference type="EMBL" id="JANBUW010000757">
    <property type="protein sequence ID" value="KAJ2845611.1"/>
    <property type="molecule type" value="Genomic_DNA"/>
</dbReference>
<proteinExistence type="predicted"/>
<dbReference type="AlphaFoldDB" id="A0A9W8LXC2"/>
<feature type="non-terminal residue" evidence="1">
    <location>
        <position position="1"/>
    </location>
</feature>
<protein>
    <submittedName>
        <fullName evidence="1">Uncharacterized protein</fullName>
    </submittedName>
</protein>
<keyword evidence="2" id="KW-1185">Reference proteome</keyword>
<sequence>ICNLLGSPVDRTELDDWESLLYIICWLGIHGISKDEQQKYQAKVTAMRKKNPLYYIPLERWEIGTFEQVASAKKLNLETVREFKQK</sequence>